<evidence type="ECO:0000313" key="2">
    <source>
        <dbReference type="EMBL" id="KAG5584335.1"/>
    </source>
</evidence>
<keyword evidence="3" id="KW-1185">Reference proteome</keyword>
<protein>
    <submittedName>
        <fullName evidence="2">Uncharacterized protein</fullName>
    </submittedName>
</protein>
<reference evidence="2 3" key="1">
    <citation type="submission" date="2020-09" db="EMBL/GenBank/DDBJ databases">
        <title>De no assembly of potato wild relative species, Solanum commersonii.</title>
        <authorList>
            <person name="Cho K."/>
        </authorList>
    </citation>
    <scope>NUCLEOTIDE SEQUENCE [LARGE SCALE GENOMIC DNA]</scope>
    <source>
        <strain evidence="2">LZ3.2</strain>
        <tissue evidence="2">Leaf</tissue>
    </source>
</reference>
<accession>A0A9J5X9J2</accession>
<evidence type="ECO:0000313" key="3">
    <source>
        <dbReference type="Proteomes" id="UP000824120"/>
    </source>
</evidence>
<comment type="caution">
    <text evidence="2">The sequence shown here is derived from an EMBL/GenBank/DDBJ whole genome shotgun (WGS) entry which is preliminary data.</text>
</comment>
<dbReference type="AlphaFoldDB" id="A0A9J5X9J2"/>
<organism evidence="2 3">
    <name type="scientific">Solanum commersonii</name>
    <name type="common">Commerson's wild potato</name>
    <name type="synonym">Commerson's nightshade</name>
    <dbReference type="NCBI Taxonomy" id="4109"/>
    <lineage>
        <taxon>Eukaryota</taxon>
        <taxon>Viridiplantae</taxon>
        <taxon>Streptophyta</taxon>
        <taxon>Embryophyta</taxon>
        <taxon>Tracheophyta</taxon>
        <taxon>Spermatophyta</taxon>
        <taxon>Magnoliopsida</taxon>
        <taxon>eudicotyledons</taxon>
        <taxon>Gunneridae</taxon>
        <taxon>Pentapetalae</taxon>
        <taxon>asterids</taxon>
        <taxon>lamiids</taxon>
        <taxon>Solanales</taxon>
        <taxon>Solanaceae</taxon>
        <taxon>Solanoideae</taxon>
        <taxon>Solaneae</taxon>
        <taxon>Solanum</taxon>
    </lineage>
</organism>
<dbReference type="Proteomes" id="UP000824120">
    <property type="component" value="Chromosome 9"/>
</dbReference>
<feature type="region of interest" description="Disordered" evidence="1">
    <location>
        <begin position="43"/>
        <end position="62"/>
    </location>
</feature>
<name>A0A9J5X9J2_SOLCO</name>
<gene>
    <name evidence="2" type="ORF">H5410_044769</name>
</gene>
<dbReference type="EMBL" id="JACXVP010000009">
    <property type="protein sequence ID" value="KAG5584335.1"/>
    <property type="molecule type" value="Genomic_DNA"/>
</dbReference>
<proteinExistence type="predicted"/>
<sequence>MHIEDEHVPIIEDAHSEYGFIGFDEREDSNNWEWKIDESPEYHPGPHYVVDDDDDDAPTWPSSKGRMTYPSCTPYGHPCTFISSTSDRLH</sequence>
<evidence type="ECO:0000256" key="1">
    <source>
        <dbReference type="SAM" id="MobiDB-lite"/>
    </source>
</evidence>